<dbReference type="SUPFAM" id="SSF53850">
    <property type="entry name" value="Periplasmic binding protein-like II"/>
    <property type="match status" value="1"/>
</dbReference>
<evidence type="ECO:0000256" key="1">
    <source>
        <dbReference type="SAM" id="MobiDB-lite"/>
    </source>
</evidence>
<feature type="compositionally biased region" description="Polar residues" evidence="1">
    <location>
        <begin position="35"/>
        <end position="45"/>
    </location>
</feature>
<feature type="chain" id="PRO_5038546277" evidence="2">
    <location>
        <begin position="23"/>
        <end position="441"/>
    </location>
</feature>
<dbReference type="PANTHER" id="PTHR43649">
    <property type="entry name" value="ARABINOSE-BINDING PROTEIN-RELATED"/>
    <property type="match status" value="1"/>
</dbReference>
<protein>
    <submittedName>
        <fullName evidence="3">Sugar ABC transporter substrate-binding protein</fullName>
    </submittedName>
</protein>
<dbReference type="RefSeq" id="WP_146842851.1">
    <property type="nucleotide sequence ID" value="NZ_BJWG01000007.1"/>
</dbReference>
<organism evidence="3 4">
    <name type="scientific">Cellulomonas composti</name>
    <dbReference type="NCBI Taxonomy" id="266130"/>
    <lineage>
        <taxon>Bacteria</taxon>
        <taxon>Bacillati</taxon>
        <taxon>Actinomycetota</taxon>
        <taxon>Actinomycetes</taxon>
        <taxon>Micrococcales</taxon>
        <taxon>Cellulomonadaceae</taxon>
        <taxon>Cellulomonas</taxon>
    </lineage>
</organism>
<evidence type="ECO:0000256" key="2">
    <source>
        <dbReference type="SAM" id="SignalP"/>
    </source>
</evidence>
<dbReference type="Pfam" id="PF13416">
    <property type="entry name" value="SBP_bac_8"/>
    <property type="match status" value="1"/>
</dbReference>
<dbReference type="Gene3D" id="3.40.190.10">
    <property type="entry name" value="Periplasmic binding protein-like II"/>
    <property type="match status" value="1"/>
</dbReference>
<comment type="caution">
    <text evidence="3">The sequence shown here is derived from an EMBL/GenBank/DDBJ whole genome shotgun (WGS) entry which is preliminary data.</text>
</comment>
<dbReference type="Proteomes" id="UP000321720">
    <property type="component" value="Unassembled WGS sequence"/>
</dbReference>
<dbReference type="EMBL" id="BJWG01000007">
    <property type="protein sequence ID" value="GEL95209.1"/>
    <property type="molecule type" value="Genomic_DNA"/>
</dbReference>
<feature type="region of interest" description="Disordered" evidence="1">
    <location>
        <begin position="27"/>
        <end position="48"/>
    </location>
</feature>
<dbReference type="OrthoDB" id="3226017at2"/>
<evidence type="ECO:0000313" key="3">
    <source>
        <dbReference type="EMBL" id="GEL95209.1"/>
    </source>
</evidence>
<gene>
    <name evidence="3" type="primary">cebE</name>
    <name evidence="3" type="ORF">CCO02nite_18670</name>
</gene>
<keyword evidence="2" id="KW-0732">Signal</keyword>
<dbReference type="AlphaFoldDB" id="A0A511JBM6"/>
<dbReference type="InterPro" id="IPR050490">
    <property type="entry name" value="Bact_solute-bd_prot1"/>
</dbReference>
<feature type="signal peptide" evidence="2">
    <location>
        <begin position="1"/>
        <end position="22"/>
    </location>
</feature>
<evidence type="ECO:0000313" key="4">
    <source>
        <dbReference type="Proteomes" id="UP000321720"/>
    </source>
</evidence>
<dbReference type="PROSITE" id="PS51257">
    <property type="entry name" value="PROKAR_LIPOPROTEIN"/>
    <property type="match status" value="1"/>
</dbReference>
<dbReference type="InterPro" id="IPR006059">
    <property type="entry name" value="SBP"/>
</dbReference>
<accession>A0A511JBM6</accession>
<name>A0A511JBM6_9CELL</name>
<dbReference type="PANTHER" id="PTHR43649:SF32">
    <property type="entry name" value="SUGAR BINDING SECRETED PROTEIN"/>
    <property type="match status" value="1"/>
</dbReference>
<sequence>MRKPTRKFLAITAGLASVALLAAGCSSDDGDDNTPSETGDTTTAPVSDDPVTIKIQTFNEFGYADLFDEYMKEHPNVTIVHNKADTSDNARAAVQTSIATDTVTDDIVAADVDWMPELIASSDFFADLGTDSVDGRWPDWKNALATTPDGKLIGYGTDSGPEAVCYRKDLFEAAGLPTDRDEVSKLLTGTWDNYFTVGAQFMEKAPAGTAWFDSIAALSQAMVNQLDAPFEDPATDEITATGPDSQVKPVFDVLTSDKVLAQSAHLGQWSDPWFKAFAGDTFATQICPPWMTQIIAGNAPDQTNWDVADALPGGASNWGGSYLLVPAGGENVEAATALADWLTAPEQAAKVFVEYGNFPSQTDATTDPSVTGKTDDYFGGAPTGQIFSNRFAPISKQPFRGSHYFPISSALSDAYSRVDVDKTDDAASSWEKFVTAVNDLQ</sequence>
<proteinExistence type="predicted"/>
<reference evidence="3 4" key="1">
    <citation type="submission" date="2019-07" db="EMBL/GenBank/DDBJ databases">
        <title>Whole genome shotgun sequence of Cellulomonas composti NBRC 100758.</title>
        <authorList>
            <person name="Hosoyama A."/>
            <person name="Uohara A."/>
            <person name="Ohji S."/>
            <person name="Ichikawa N."/>
        </authorList>
    </citation>
    <scope>NUCLEOTIDE SEQUENCE [LARGE SCALE GENOMIC DNA]</scope>
    <source>
        <strain evidence="3 4">NBRC 100758</strain>
    </source>
</reference>
<keyword evidence="4" id="KW-1185">Reference proteome</keyword>